<name>A0A193LIV9_9GAMM</name>
<evidence type="ECO:0000313" key="1">
    <source>
        <dbReference type="EMBL" id="ANO52460.1"/>
    </source>
</evidence>
<organism evidence="1 2">
    <name type="scientific">Woeseia oceani</name>
    <dbReference type="NCBI Taxonomy" id="1548547"/>
    <lineage>
        <taxon>Bacteria</taxon>
        <taxon>Pseudomonadati</taxon>
        <taxon>Pseudomonadota</taxon>
        <taxon>Gammaproteobacteria</taxon>
        <taxon>Woeseiales</taxon>
        <taxon>Woeseiaceae</taxon>
        <taxon>Woeseia</taxon>
    </lineage>
</organism>
<proteinExistence type="predicted"/>
<dbReference type="Proteomes" id="UP000092695">
    <property type="component" value="Chromosome"/>
</dbReference>
<sequence>MLGIALSLSVSSKEQVAKYSGSGSFTTAEFEVTAPWILDWRVNSEFQGSMAIEISLVDGGTGFHKGLILQTKRPGNGVRLFRESGRYRFRISSTLARWDLKVEELTREEAEQYTPR</sequence>
<evidence type="ECO:0008006" key="3">
    <source>
        <dbReference type="Google" id="ProtNLM"/>
    </source>
</evidence>
<dbReference type="STRING" id="1548547.BA177_15850"/>
<reference evidence="1 2" key="1">
    <citation type="submission" date="2016-06" db="EMBL/GenBank/DDBJ databases">
        <title>Complete genome sequence of a deep-branching marine Gamma Proteobacterium Woeseia oceani type strain XK5.</title>
        <authorList>
            <person name="Mu D."/>
            <person name="Du Z."/>
        </authorList>
    </citation>
    <scope>NUCLEOTIDE SEQUENCE [LARGE SCALE GENOMIC DNA]</scope>
    <source>
        <strain evidence="1 2">XK5</strain>
    </source>
</reference>
<accession>A0A193LIV9</accession>
<evidence type="ECO:0000313" key="2">
    <source>
        <dbReference type="Proteomes" id="UP000092695"/>
    </source>
</evidence>
<gene>
    <name evidence="1" type="ORF">BA177_15850</name>
</gene>
<dbReference type="KEGG" id="woc:BA177_15850"/>
<dbReference type="EMBL" id="CP016268">
    <property type="protein sequence ID" value="ANO52460.1"/>
    <property type="molecule type" value="Genomic_DNA"/>
</dbReference>
<protein>
    <recommendedName>
        <fullName evidence="3">GOLD domain-containing protein</fullName>
    </recommendedName>
</protein>
<keyword evidence="2" id="KW-1185">Reference proteome</keyword>
<dbReference type="AlphaFoldDB" id="A0A193LIV9"/>